<reference evidence="2" key="3">
    <citation type="submission" date="2010-09" db="EMBL/GenBank/DDBJ databases">
        <title>Annotation of Gaeumannomyces graminis var. tritici R3-111a-1.</title>
        <authorList>
            <consortium name="The Broad Institute Genome Sequencing Platform"/>
            <person name="Ma L.-J."/>
            <person name="Dead R."/>
            <person name="Young S.K."/>
            <person name="Zeng Q."/>
            <person name="Gargeya S."/>
            <person name="Fitzgerald M."/>
            <person name="Haas B."/>
            <person name="Abouelleil A."/>
            <person name="Alvarado L."/>
            <person name="Arachchi H.M."/>
            <person name="Berlin A."/>
            <person name="Brown A."/>
            <person name="Chapman S.B."/>
            <person name="Chen Z."/>
            <person name="Dunbar C."/>
            <person name="Freedman E."/>
            <person name="Gearin G."/>
            <person name="Gellesch M."/>
            <person name="Goldberg J."/>
            <person name="Griggs A."/>
            <person name="Gujja S."/>
            <person name="Heiman D."/>
            <person name="Howarth C."/>
            <person name="Larson L."/>
            <person name="Lui A."/>
            <person name="MacDonald P.J.P."/>
            <person name="Mehta T."/>
            <person name="Montmayeur A."/>
            <person name="Murphy C."/>
            <person name="Neiman D."/>
            <person name="Pearson M."/>
            <person name="Priest M."/>
            <person name="Roberts A."/>
            <person name="Saif S."/>
            <person name="Shea T."/>
            <person name="Shenoy N."/>
            <person name="Sisk P."/>
            <person name="Stolte C."/>
            <person name="Sykes S."/>
            <person name="Yandava C."/>
            <person name="Wortman J."/>
            <person name="Nusbaum C."/>
            <person name="Birren B."/>
        </authorList>
    </citation>
    <scope>NUCLEOTIDE SEQUENCE</scope>
    <source>
        <strain evidence="2">R3-111a-1</strain>
    </source>
</reference>
<reference evidence="4" key="1">
    <citation type="submission" date="2010-07" db="EMBL/GenBank/DDBJ databases">
        <title>The genome sequence of Gaeumannomyces graminis var. tritici strain R3-111a-1.</title>
        <authorList>
            <consortium name="The Broad Institute Genome Sequencing Platform"/>
            <person name="Ma L.-J."/>
            <person name="Dead R."/>
            <person name="Young S."/>
            <person name="Zeng Q."/>
            <person name="Koehrsen M."/>
            <person name="Alvarado L."/>
            <person name="Berlin A."/>
            <person name="Chapman S.B."/>
            <person name="Chen Z."/>
            <person name="Freedman E."/>
            <person name="Gellesch M."/>
            <person name="Goldberg J."/>
            <person name="Griggs A."/>
            <person name="Gujja S."/>
            <person name="Heilman E.R."/>
            <person name="Heiman D."/>
            <person name="Hepburn T."/>
            <person name="Howarth C."/>
            <person name="Jen D."/>
            <person name="Larson L."/>
            <person name="Mehta T."/>
            <person name="Neiman D."/>
            <person name="Pearson M."/>
            <person name="Roberts A."/>
            <person name="Saif S."/>
            <person name="Shea T."/>
            <person name="Shenoy N."/>
            <person name="Sisk P."/>
            <person name="Stolte C."/>
            <person name="Sykes S."/>
            <person name="Walk T."/>
            <person name="White J."/>
            <person name="Yandava C."/>
            <person name="Haas B."/>
            <person name="Nusbaum C."/>
            <person name="Birren B."/>
        </authorList>
    </citation>
    <scope>NUCLEOTIDE SEQUENCE [LARGE SCALE GENOMIC DNA]</scope>
    <source>
        <strain evidence="4">R3-111a-1</strain>
    </source>
</reference>
<evidence type="ECO:0000256" key="1">
    <source>
        <dbReference type="SAM" id="Phobius"/>
    </source>
</evidence>
<gene>
    <name evidence="3" type="primary">20341591</name>
    <name evidence="2" type="ORF">GGTG_01133</name>
</gene>
<dbReference type="VEuPathDB" id="FungiDB:GGTG_01133"/>
<accession>J3NIQ0</accession>
<keyword evidence="1" id="KW-0472">Membrane</keyword>
<dbReference type="EnsemblFungi" id="EJT81149">
    <property type="protein sequence ID" value="EJT81149"/>
    <property type="gene ID" value="GGTG_01133"/>
</dbReference>
<dbReference type="EMBL" id="GL385395">
    <property type="protein sequence ID" value="EJT81149.1"/>
    <property type="molecule type" value="Genomic_DNA"/>
</dbReference>
<evidence type="ECO:0000313" key="2">
    <source>
        <dbReference type="EMBL" id="EJT81149.1"/>
    </source>
</evidence>
<reference evidence="3" key="5">
    <citation type="submission" date="2018-04" db="UniProtKB">
        <authorList>
            <consortium name="EnsemblFungi"/>
        </authorList>
    </citation>
    <scope>IDENTIFICATION</scope>
    <source>
        <strain evidence="3">R3-111a-1</strain>
    </source>
</reference>
<name>J3NIQ0_GAET3</name>
<evidence type="ECO:0000313" key="3">
    <source>
        <dbReference type="EnsemblFungi" id="EJT81149"/>
    </source>
</evidence>
<reference evidence="3" key="4">
    <citation type="journal article" date="2015" name="G3 (Bethesda)">
        <title>Genome sequences of three phytopathogenic species of the Magnaporthaceae family of fungi.</title>
        <authorList>
            <person name="Okagaki L.H."/>
            <person name="Nunes C.C."/>
            <person name="Sailsbery J."/>
            <person name="Clay B."/>
            <person name="Brown D."/>
            <person name="John T."/>
            <person name="Oh Y."/>
            <person name="Young N."/>
            <person name="Fitzgerald M."/>
            <person name="Haas B.J."/>
            <person name="Zeng Q."/>
            <person name="Young S."/>
            <person name="Adiconis X."/>
            <person name="Fan L."/>
            <person name="Levin J.Z."/>
            <person name="Mitchell T.K."/>
            <person name="Okubara P.A."/>
            <person name="Farman M.L."/>
            <person name="Kohn L.M."/>
            <person name="Birren B."/>
            <person name="Ma L.-J."/>
            <person name="Dean R.A."/>
        </authorList>
    </citation>
    <scope>NUCLEOTIDE SEQUENCE</scope>
    <source>
        <strain evidence="3">R3-111a-1</strain>
    </source>
</reference>
<keyword evidence="1" id="KW-0812">Transmembrane</keyword>
<dbReference type="AlphaFoldDB" id="J3NIQ0"/>
<keyword evidence="1" id="KW-1133">Transmembrane helix</keyword>
<protein>
    <submittedName>
        <fullName evidence="2 3">Uncharacterized protein</fullName>
    </submittedName>
</protein>
<evidence type="ECO:0000313" key="4">
    <source>
        <dbReference type="Proteomes" id="UP000006039"/>
    </source>
</evidence>
<dbReference type="RefSeq" id="XP_009217158.1">
    <property type="nucleotide sequence ID" value="XM_009218894.1"/>
</dbReference>
<sequence>MGKCRLRIISLNSRAFPFTKIALDILAASWNKRHNALALITALITLLIKANFGFSKVPALSKQGAMLVAAKAAVPYLISVLTCL</sequence>
<organism evidence="2">
    <name type="scientific">Gaeumannomyces tritici (strain R3-111a-1)</name>
    <name type="common">Wheat and barley take-all root rot fungus</name>
    <name type="synonym">Gaeumannomyces graminis var. tritici</name>
    <dbReference type="NCBI Taxonomy" id="644352"/>
    <lineage>
        <taxon>Eukaryota</taxon>
        <taxon>Fungi</taxon>
        <taxon>Dikarya</taxon>
        <taxon>Ascomycota</taxon>
        <taxon>Pezizomycotina</taxon>
        <taxon>Sordariomycetes</taxon>
        <taxon>Sordariomycetidae</taxon>
        <taxon>Magnaporthales</taxon>
        <taxon>Magnaporthaceae</taxon>
        <taxon>Gaeumannomyces</taxon>
    </lineage>
</organism>
<reference evidence="2" key="2">
    <citation type="submission" date="2010-07" db="EMBL/GenBank/DDBJ databases">
        <authorList>
            <consortium name="The Broad Institute Genome Sequencing Platform"/>
            <consortium name="Broad Institute Genome Sequencing Center for Infectious Disease"/>
            <person name="Ma L.-J."/>
            <person name="Dead R."/>
            <person name="Young S."/>
            <person name="Zeng Q."/>
            <person name="Koehrsen M."/>
            <person name="Alvarado L."/>
            <person name="Berlin A."/>
            <person name="Chapman S.B."/>
            <person name="Chen Z."/>
            <person name="Freedman E."/>
            <person name="Gellesch M."/>
            <person name="Goldberg J."/>
            <person name="Griggs A."/>
            <person name="Gujja S."/>
            <person name="Heilman E.R."/>
            <person name="Heiman D."/>
            <person name="Hepburn T."/>
            <person name="Howarth C."/>
            <person name="Jen D."/>
            <person name="Larson L."/>
            <person name="Mehta T."/>
            <person name="Neiman D."/>
            <person name="Pearson M."/>
            <person name="Roberts A."/>
            <person name="Saif S."/>
            <person name="Shea T."/>
            <person name="Shenoy N."/>
            <person name="Sisk P."/>
            <person name="Stolte C."/>
            <person name="Sykes S."/>
            <person name="Walk T."/>
            <person name="White J."/>
            <person name="Yandava C."/>
            <person name="Haas B."/>
            <person name="Nusbaum C."/>
            <person name="Birren B."/>
        </authorList>
    </citation>
    <scope>NUCLEOTIDE SEQUENCE</scope>
    <source>
        <strain evidence="2">R3-111a-1</strain>
    </source>
</reference>
<dbReference type="HOGENOM" id="CLU_2527577_0_0_1"/>
<dbReference type="Proteomes" id="UP000006039">
    <property type="component" value="Unassembled WGS sequence"/>
</dbReference>
<proteinExistence type="predicted"/>
<feature type="transmembrane region" description="Helical" evidence="1">
    <location>
        <begin position="36"/>
        <end position="52"/>
    </location>
</feature>
<dbReference type="GeneID" id="20341591"/>
<keyword evidence="4" id="KW-1185">Reference proteome</keyword>
<feature type="transmembrane region" description="Helical" evidence="1">
    <location>
        <begin position="64"/>
        <end position="83"/>
    </location>
</feature>